<sequence>MSRESDAIIVYCKERMEKLNKALNKPDCDVEVNRELWWSAYHRMNAVLNARHEQRDMHWTTTGDFSHLQSTSPVRF</sequence>
<dbReference type="EMBL" id="KY250034">
    <property type="protein sequence ID" value="APW79699.1"/>
    <property type="molecule type" value="Genomic_DNA"/>
</dbReference>
<evidence type="ECO:0000313" key="2">
    <source>
        <dbReference type="Proteomes" id="UP000221883"/>
    </source>
</evidence>
<reference evidence="2" key="1">
    <citation type="submission" date="2016-11" db="EMBL/GenBank/DDBJ databases">
        <authorList>
            <person name="Jaros S."/>
            <person name="Januszkiewicz K."/>
            <person name="Wedrychowicz H."/>
        </authorList>
    </citation>
    <scope>NUCLEOTIDE SEQUENCE [LARGE SCALE GENOMIC DNA]</scope>
</reference>
<dbReference type="Proteomes" id="UP000221883">
    <property type="component" value="Segment"/>
</dbReference>
<evidence type="ECO:0000313" key="1">
    <source>
        <dbReference type="EMBL" id="APW79699.1"/>
    </source>
</evidence>
<accession>A0A1P8L618</accession>
<proteinExistence type="predicted"/>
<keyword evidence="2" id="KW-1185">Reference proteome</keyword>
<name>A0A1P8L618_9CAUD</name>
<protein>
    <submittedName>
        <fullName evidence="1">Uncharacterized protein</fullName>
    </submittedName>
</protein>
<organism evidence="1 2">
    <name type="scientific">Pectobacterium phage PP99</name>
    <dbReference type="NCBI Taxonomy" id="1932883"/>
    <lineage>
        <taxon>Viruses</taxon>
        <taxon>Duplodnaviria</taxon>
        <taxon>Heunggongvirae</taxon>
        <taxon>Uroviricota</taxon>
        <taxon>Caudoviricetes</taxon>
        <taxon>Autographivirales</taxon>
        <taxon>Gajwadongvirus</taxon>
        <taxon>Gajwadongvirus PP99</taxon>
    </lineage>
</organism>
<gene>
    <name evidence="1" type="ORF">PP99_06</name>
</gene>